<dbReference type="PROSITE" id="PS00061">
    <property type="entry name" value="ADH_SHORT"/>
    <property type="match status" value="1"/>
</dbReference>
<comment type="caution">
    <text evidence="3">The sequence shown here is derived from an EMBL/GenBank/DDBJ whole genome shotgun (WGS) entry which is preliminary data.</text>
</comment>
<dbReference type="InterPro" id="IPR002347">
    <property type="entry name" value="SDR_fam"/>
</dbReference>
<dbReference type="PRINTS" id="PR00080">
    <property type="entry name" value="SDRFAMILY"/>
</dbReference>
<dbReference type="Gene3D" id="3.40.50.720">
    <property type="entry name" value="NAD(P)-binding Rossmann-like Domain"/>
    <property type="match status" value="1"/>
</dbReference>
<dbReference type="Proteomes" id="UP001595462">
    <property type="component" value="Unassembled WGS sequence"/>
</dbReference>
<evidence type="ECO:0000256" key="1">
    <source>
        <dbReference type="ARBA" id="ARBA00006484"/>
    </source>
</evidence>
<gene>
    <name evidence="3" type="ORF">ACFOSU_15805</name>
</gene>
<dbReference type="CDD" id="cd05233">
    <property type="entry name" value="SDR_c"/>
    <property type="match status" value="1"/>
</dbReference>
<dbReference type="InterPro" id="IPR020904">
    <property type="entry name" value="Sc_DH/Rdtase_CS"/>
</dbReference>
<accession>A0ABV7EVD4</accession>
<comment type="similarity">
    <text evidence="1">Belongs to the short-chain dehydrogenases/reductases (SDR) family.</text>
</comment>
<evidence type="ECO:0000313" key="4">
    <source>
        <dbReference type="Proteomes" id="UP001595462"/>
    </source>
</evidence>
<dbReference type="NCBIfam" id="NF009466">
    <property type="entry name" value="PRK12826.1-2"/>
    <property type="match status" value="1"/>
</dbReference>
<dbReference type="EMBL" id="JBHRSS010000008">
    <property type="protein sequence ID" value="MFC3105345.1"/>
    <property type="molecule type" value="Genomic_DNA"/>
</dbReference>
<organism evidence="3 4">
    <name type="scientific">Salinisphaera aquimarina</name>
    <dbReference type="NCBI Taxonomy" id="2094031"/>
    <lineage>
        <taxon>Bacteria</taxon>
        <taxon>Pseudomonadati</taxon>
        <taxon>Pseudomonadota</taxon>
        <taxon>Gammaproteobacteria</taxon>
        <taxon>Salinisphaerales</taxon>
        <taxon>Salinisphaeraceae</taxon>
        <taxon>Salinisphaera</taxon>
    </lineage>
</organism>
<dbReference type="SUPFAM" id="SSF51735">
    <property type="entry name" value="NAD(P)-binding Rossmann-fold domains"/>
    <property type="match status" value="1"/>
</dbReference>
<dbReference type="RefSeq" id="WP_380690902.1">
    <property type="nucleotide sequence ID" value="NZ_JBHRSS010000008.1"/>
</dbReference>
<dbReference type="PRINTS" id="PR00081">
    <property type="entry name" value="GDHRDH"/>
</dbReference>
<name>A0ABV7EVD4_9GAMM</name>
<dbReference type="PANTHER" id="PTHR42760">
    <property type="entry name" value="SHORT-CHAIN DEHYDROGENASES/REDUCTASES FAMILY MEMBER"/>
    <property type="match status" value="1"/>
</dbReference>
<keyword evidence="2" id="KW-0560">Oxidoreductase</keyword>
<sequence length="261" mass="27394">MSEAKASDSPCGLRVLVTAGAAGIGRAIADTLAEHGARIHVCDISDEALANCRREQPAFTATRADVADPAQVVALFEQAEAQLGGLDVLVNNAGIAGPTAAVDEISIDDWQQAVNVNLNGQFYCAKLAAPQLRASRGRMINMSSVAGRLGYAFRTPYAATKWAIVGLTQSLAKELGPDGVRVNAILPGIVEGPRIEGVIAARAKATDVDYPTMERQYLDRISLRRMVTAQDVANMALFLCSPAGANISGQSLSVCGNVETL</sequence>
<proteinExistence type="inferred from homology"/>
<protein>
    <submittedName>
        <fullName evidence="3">SDR family oxidoreductase</fullName>
    </submittedName>
</protein>
<keyword evidence="4" id="KW-1185">Reference proteome</keyword>
<evidence type="ECO:0000256" key="2">
    <source>
        <dbReference type="ARBA" id="ARBA00023002"/>
    </source>
</evidence>
<dbReference type="PANTHER" id="PTHR42760:SF133">
    <property type="entry name" value="3-OXOACYL-[ACYL-CARRIER-PROTEIN] REDUCTASE"/>
    <property type="match status" value="1"/>
</dbReference>
<dbReference type="InterPro" id="IPR036291">
    <property type="entry name" value="NAD(P)-bd_dom_sf"/>
</dbReference>
<evidence type="ECO:0000313" key="3">
    <source>
        <dbReference type="EMBL" id="MFC3105345.1"/>
    </source>
</evidence>
<dbReference type="Pfam" id="PF13561">
    <property type="entry name" value="adh_short_C2"/>
    <property type="match status" value="1"/>
</dbReference>
<reference evidence="4" key="1">
    <citation type="journal article" date="2019" name="Int. J. Syst. Evol. Microbiol.">
        <title>The Global Catalogue of Microorganisms (GCM) 10K type strain sequencing project: providing services to taxonomists for standard genome sequencing and annotation.</title>
        <authorList>
            <consortium name="The Broad Institute Genomics Platform"/>
            <consortium name="The Broad Institute Genome Sequencing Center for Infectious Disease"/>
            <person name="Wu L."/>
            <person name="Ma J."/>
        </authorList>
    </citation>
    <scope>NUCLEOTIDE SEQUENCE [LARGE SCALE GENOMIC DNA]</scope>
    <source>
        <strain evidence="4">KCTC 52640</strain>
    </source>
</reference>